<comment type="similarity">
    <text evidence="2">Belongs to the NRDE2 family.</text>
</comment>
<evidence type="ECO:0000256" key="1">
    <source>
        <dbReference type="ARBA" id="ARBA00004123"/>
    </source>
</evidence>
<dbReference type="EMBL" id="HBIZ01037413">
    <property type="protein sequence ID" value="CAE0771253.1"/>
    <property type="molecule type" value="Transcribed_RNA"/>
</dbReference>
<dbReference type="InterPro" id="IPR013633">
    <property type="entry name" value="NRDE-2"/>
</dbReference>
<evidence type="ECO:0000313" key="6">
    <source>
        <dbReference type="EMBL" id="CAE0771253.1"/>
    </source>
</evidence>
<feature type="region of interest" description="Disordered" evidence="4">
    <location>
        <begin position="270"/>
        <end position="294"/>
    </location>
</feature>
<feature type="region of interest" description="Disordered" evidence="4">
    <location>
        <begin position="324"/>
        <end position="348"/>
    </location>
</feature>
<dbReference type="PANTHER" id="PTHR13471">
    <property type="entry name" value="TETRATRICOPEPTIDE-LIKE HELICAL"/>
    <property type="match status" value="1"/>
</dbReference>
<organism evidence="5">
    <name type="scientific">Chrysotila carterae</name>
    <name type="common">Marine alga</name>
    <name type="synonym">Syracosphaera carterae</name>
    <dbReference type="NCBI Taxonomy" id="13221"/>
    <lineage>
        <taxon>Eukaryota</taxon>
        <taxon>Haptista</taxon>
        <taxon>Haptophyta</taxon>
        <taxon>Prymnesiophyceae</taxon>
        <taxon>Isochrysidales</taxon>
        <taxon>Isochrysidaceae</taxon>
        <taxon>Chrysotila</taxon>
    </lineage>
</organism>
<evidence type="ECO:0000256" key="2">
    <source>
        <dbReference type="ARBA" id="ARBA00009265"/>
    </source>
</evidence>
<evidence type="ECO:0000256" key="3">
    <source>
        <dbReference type="ARBA" id="ARBA00023242"/>
    </source>
</evidence>
<dbReference type="PANTHER" id="PTHR13471:SF0">
    <property type="entry name" value="NUCLEAR EXOSOME REGULATOR NRDE2"/>
    <property type="match status" value="1"/>
</dbReference>
<comment type="subcellular location">
    <subcellularLocation>
        <location evidence="1">Nucleus</location>
    </subcellularLocation>
</comment>
<evidence type="ECO:0000256" key="4">
    <source>
        <dbReference type="SAM" id="MobiDB-lite"/>
    </source>
</evidence>
<gene>
    <name evidence="5" type="ORF">PCAR00345_LOCUS23864</name>
    <name evidence="6" type="ORF">PCAR00345_LOCUS23865</name>
</gene>
<reference evidence="5" key="1">
    <citation type="submission" date="2021-01" db="EMBL/GenBank/DDBJ databases">
        <authorList>
            <person name="Corre E."/>
            <person name="Pelletier E."/>
            <person name="Niang G."/>
            <person name="Scheremetjew M."/>
            <person name="Finn R."/>
            <person name="Kale V."/>
            <person name="Holt S."/>
            <person name="Cochrane G."/>
            <person name="Meng A."/>
            <person name="Brown T."/>
            <person name="Cohen L."/>
        </authorList>
    </citation>
    <scope>NUCLEOTIDE SEQUENCE</scope>
    <source>
        <strain evidence="5">CCMP645</strain>
    </source>
</reference>
<keyword evidence="3" id="KW-0539">Nucleus</keyword>
<protein>
    <submittedName>
        <fullName evidence="5">Uncharacterized protein</fullName>
    </submittedName>
</protein>
<name>A0A6S9YJP5_CHRCT</name>
<dbReference type="Gene3D" id="1.25.40.10">
    <property type="entry name" value="Tetratricopeptide repeat domain"/>
    <property type="match status" value="1"/>
</dbReference>
<dbReference type="EMBL" id="HBIZ01037412">
    <property type="protein sequence ID" value="CAE0771252.1"/>
    <property type="molecule type" value="Transcribed_RNA"/>
</dbReference>
<dbReference type="GO" id="GO:1902369">
    <property type="term" value="P:negative regulation of RNA catabolic process"/>
    <property type="evidence" value="ECO:0007669"/>
    <property type="project" value="TreeGrafter"/>
</dbReference>
<dbReference type="AlphaFoldDB" id="A0A6S9YJP5"/>
<feature type="compositionally biased region" description="Low complexity" evidence="4">
    <location>
        <begin position="338"/>
        <end position="348"/>
    </location>
</feature>
<sequence length="348" mass="37533">MHVLRAASGFKQAEAECQNDFPRQVVLTSARVLLEYLSNGFEAAQAIFDERLHAIEAFQLGSRAHEDLLCEWVWLLCKHAATHATPPRLVRDTLANALGHFPANSTFLQALMTSGGSVHSRFHTRRLLAGVRSAHPKCPQAWLASVRFELETSAAASDEAATAAARTAAEAAAEPLSIAGHRRSRQLLESALRPSTCGACPALWQLYMQLETRAGRDETACRVQVRSIQQCPGFKELWLQGLRPPLLLAMPDRLLRDTTQLLAEKELRLRSELPAQPEPSLEAMPRPHAPRTHAPLDQAAAGCNALDARLGDMLAGVPEVARGVAASDTHDSGGSGIGSTSSDGSPAD</sequence>
<dbReference type="InterPro" id="IPR011990">
    <property type="entry name" value="TPR-like_helical_dom_sf"/>
</dbReference>
<accession>A0A6S9YJP5</accession>
<dbReference type="GO" id="GO:0071013">
    <property type="term" value="C:catalytic step 2 spliceosome"/>
    <property type="evidence" value="ECO:0007669"/>
    <property type="project" value="TreeGrafter"/>
</dbReference>
<dbReference type="GO" id="GO:0031048">
    <property type="term" value="P:regulatory ncRNA-mediated heterochromatin formation"/>
    <property type="evidence" value="ECO:0007669"/>
    <property type="project" value="TreeGrafter"/>
</dbReference>
<proteinExistence type="inferred from homology"/>
<evidence type="ECO:0000313" key="5">
    <source>
        <dbReference type="EMBL" id="CAE0771252.1"/>
    </source>
</evidence>